<gene>
    <name evidence="1" type="ORF">D1B31_12010</name>
</gene>
<proteinExistence type="predicted"/>
<name>A0A417YTC7_9BACI</name>
<protein>
    <submittedName>
        <fullName evidence="1">Uncharacterized protein</fullName>
    </submittedName>
</protein>
<dbReference type="AlphaFoldDB" id="A0A417YTC7"/>
<reference evidence="1 2" key="1">
    <citation type="journal article" date="2017" name="Int. J. Syst. Evol. Microbiol.">
        <title>Bacillus notoginsengisoli sp. nov., a novel bacterium isolated from the rhizosphere of Panax notoginseng.</title>
        <authorList>
            <person name="Zhang M.Y."/>
            <person name="Cheng J."/>
            <person name="Cai Y."/>
            <person name="Zhang T.Y."/>
            <person name="Wu Y.Y."/>
            <person name="Manikprabhu D."/>
            <person name="Li W.J."/>
            <person name="Zhang Y.X."/>
        </authorList>
    </citation>
    <scope>NUCLEOTIDE SEQUENCE [LARGE SCALE GENOMIC DNA]</scope>
    <source>
        <strain evidence="1 2">JCM 30743</strain>
    </source>
</reference>
<accession>A0A417YTC7</accession>
<sequence length="62" mass="7147">MLVFNCVDWNGGHRLLRDAAARWRPHRRLGAEEAPLTSRGKRVPGVEINSQNFGVENKWTYI</sequence>
<keyword evidence="2" id="KW-1185">Reference proteome</keyword>
<dbReference type="Proteomes" id="UP000284416">
    <property type="component" value="Unassembled WGS sequence"/>
</dbReference>
<evidence type="ECO:0000313" key="1">
    <source>
        <dbReference type="EMBL" id="RHW40273.1"/>
    </source>
</evidence>
<comment type="caution">
    <text evidence="1">The sequence shown here is derived from an EMBL/GenBank/DDBJ whole genome shotgun (WGS) entry which is preliminary data.</text>
</comment>
<evidence type="ECO:0000313" key="2">
    <source>
        <dbReference type="Proteomes" id="UP000284416"/>
    </source>
</evidence>
<dbReference type="EMBL" id="QWEG01000007">
    <property type="protein sequence ID" value="RHW40273.1"/>
    <property type="molecule type" value="Genomic_DNA"/>
</dbReference>
<organism evidence="1 2">
    <name type="scientific">Neobacillus notoginsengisoli</name>
    <dbReference type="NCBI Taxonomy" id="1578198"/>
    <lineage>
        <taxon>Bacteria</taxon>
        <taxon>Bacillati</taxon>
        <taxon>Bacillota</taxon>
        <taxon>Bacilli</taxon>
        <taxon>Bacillales</taxon>
        <taxon>Bacillaceae</taxon>
        <taxon>Neobacillus</taxon>
    </lineage>
</organism>